<evidence type="ECO:0000313" key="3">
    <source>
        <dbReference type="Proteomes" id="UP001209540"/>
    </source>
</evidence>
<name>A0AAD5JMK2_9FUNG</name>
<feature type="compositionally biased region" description="Basic and acidic residues" evidence="1">
    <location>
        <begin position="151"/>
        <end position="162"/>
    </location>
</feature>
<organism evidence="2 3">
    <name type="scientific">Phascolomyces articulosus</name>
    <dbReference type="NCBI Taxonomy" id="60185"/>
    <lineage>
        <taxon>Eukaryota</taxon>
        <taxon>Fungi</taxon>
        <taxon>Fungi incertae sedis</taxon>
        <taxon>Mucoromycota</taxon>
        <taxon>Mucoromycotina</taxon>
        <taxon>Mucoromycetes</taxon>
        <taxon>Mucorales</taxon>
        <taxon>Lichtheimiaceae</taxon>
        <taxon>Phascolomyces</taxon>
    </lineage>
</organism>
<gene>
    <name evidence="2" type="ORF">BDA99DRAFT_610046</name>
</gene>
<protein>
    <submittedName>
        <fullName evidence="2">Uncharacterized protein</fullName>
    </submittedName>
</protein>
<keyword evidence="3" id="KW-1185">Reference proteome</keyword>
<evidence type="ECO:0000256" key="1">
    <source>
        <dbReference type="SAM" id="MobiDB-lite"/>
    </source>
</evidence>
<dbReference type="AlphaFoldDB" id="A0AAD5JMK2"/>
<sequence>MNPNKKKPDSESVGQETSGIFFYSDLAWKRQLDKESFDFDPRLPPDQKERLARLKRNISKFAFYSICDELQHQNVLKTDTCRYAIKAHYNIPCCHMLPSSAVQRSDMNTDIRSKAEKAKLRLPANDSTLKSAQIQKNYKQQASQTNQQQQQHEHLPVSDVKRKAAAASSGISDRQWTLAQVDNAINFLMSREQNEISNCYLGYQDGRYLTTLIRNARDAVKTLLTTQQTAQMEAQLLRSEAYGQSRQRIGSLTPIQHGQAAIDDYPELRNLTIFNERATRQDRANWFDDLATNISLYHAVIAKIGVDNTERIPTLTAAQSRIINTRCRPLVGWTGGDEWKADPELALTALSEFMNDLRSRVQNRPIEAFYMHVQQQRDVSTPFTIQMPQHAFKEINLTEVYLELEATRVGFAIVCLLTQKNKPNWAKRDGRQYGNASTRWYVNHNRRLRDKQIDKFQQYGVLK</sequence>
<accession>A0AAD5JMK2</accession>
<dbReference type="EMBL" id="JAIXMP010000056">
    <property type="protein sequence ID" value="KAI9244837.1"/>
    <property type="molecule type" value="Genomic_DNA"/>
</dbReference>
<dbReference type="Proteomes" id="UP001209540">
    <property type="component" value="Unassembled WGS sequence"/>
</dbReference>
<evidence type="ECO:0000313" key="2">
    <source>
        <dbReference type="EMBL" id="KAI9244837.1"/>
    </source>
</evidence>
<proteinExistence type="predicted"/>
<feature type="compositionally biased region" description="Low complexity" evidence="1">
    <location>
        <begin position="140"/>
        <end position="150"/>
    </location>
</feature>
<reference evidence="2" key="1">
    <citation type="journal article" date="2022" name="IScience">
        <title>Evolution of zygomycete secretomes and the origins of terrestrial fungal ecologies.</title>
        <authorList>
            <person name="Chang Y."/>
            <person name="Wang Y."/>
            <person name="Mondo S."/>
            <person name="Ahrendt S."/>
            <person name="Andreopoulos W."/>
            <person name="Barry K."/>
            <person name="Beard J."/>
            <person name="Benny G.L."/>
            <person name="Blankenship S."/>
            <person name="Bonito G."/>
            <person name="Cuomo C."/>
            <person name="Desiro A."/>
            <person name="Gervers K.A."/>
            <person name="Hundley H."/>
            <person name="Kuo A."/>
            <person name="LaButti K."/>
            <person name="Lang B.F."/>
            <person name="Lipzen A."/>
            <person name="O'Donnell K."/>
            <person name="Pangilinan J."/>
            <person name="Reynolds N."/>
            <person name="Sandor L."/>
            <person name="Smith M.E."/>
            <person name="Tsang A."/>
            <person name="Grigoriev I.V."/>
            <person name="Stajich J.E."/>
            <person name="Spatafora J.W."/>
        </authorList>
    </citation>
    <scope>NUCLEOTIDE SEQUENCE</scope>
    <source>
        <strain evidence="2">RSA 2281</strain>
    </source>
</reference>
<feature type="region of interest" description="Disordered" evidence="1">
    <location>
        <begin position="139"/>
        <end position="164"/>
    </location>
</feature>
<comment type="caution">
    <text evidence="2">The sequence shown here is derived from an EMBL/GenBank/DDBJ whole genome shotgun (WGS) entry which is preliminary data.</text>
</comment>
<reference evidence="2" key="2">
    <citation type="submission" date="2023-02" db="EMBL/GenBank/DDBJ databases">
        <authorList>
            <consortium name="DOE Joint Genome Institute"/>
            <person name="Mondo S.J."/>
            <person name="Chang Y."/>
            <person name="Wang Y."/>
            <person name="Ahrendt S."/>
            <person name="Andreopoulos W."/>
            <person name="Barry K."/>
            <person name="Beard J."/>
            <person name="Benny G.L."/>
            <person name="Blankenship S."/>
            <person name="Bonito G."/>
            <person name="Cuomo C."/>
            <person name="Desiro A."/>
            <person name="Gervers K.A."/>
            <person name="Hundley H."/>
            <person name="Kuo A."/>
            <person name="LaButti K."/>
            <person name="Lang B.F."/>
            <person name="Lipzen A."/>
            <person name="O'Donnell K."/>
            <person name="Pangilinan J."/>
            <person name="Reynolds N."/>
            <person name="Sandor L."/>
            <person name="Smith M.W."/>
            <person name="Tsang A."/>
            <person name="Grigoriev I.V."/>
            <person name="Stajich J.E."/>
            <person name="Spatafora J.W."/>
        </authorList>
    </citation>
    <scope>NUCLEOTIDE SEQUENCE</scope>
    <source>
        <strain evidence="2">RSA 2281</strain>
    </source>
</reference>